<accession>A0A8S5N7J1</accession>
<proteinExistence type="predicted"/>
<protein>
    <submittedName>
        <fullName evidence="1">Uncharacterized protein</fullName>
    </submittedName>
</protein>
<name>A0A8S5N7J1_9CAUD</name>
<organism evidence="1">
    <name type="scientific">Myoviridae sp. ct5hB2</name>
    <dbReference type="NCBI Taxonomy" id="2826614"/>
    <lineage>
        <taxon>Viruses</taxon>
        <taxon>Duplodnaviria</taxon>
        <taxon>Heunggongvirae</taxon>
        <taxon>Uroviricota</taxon>
        <taxon>Caudoviricetes</taxon>
    </lineage>
</organism>
<reference evidence="1" key="1">
    <citation type="journal article" date="2021" name="Proc. Natl. Acad. Sci. U.S.A.">
        <title>A Catalog of Tens of Thousands of Viruses from Human Metagenomes Reveals Hidden Associations with Chronic Diseases.</title>
        <authorList>
            <person name="Tisza M.J."/>
            <person name="Buck C.B."/>
        </authorList>
    </citation>
    <scope>NUCLEOTIDE SEQUENCE</scope>
    <source>
        <strain evidence="1">Ct5hB2</strain>
    </source>
</reference>
<evidence type="ECO:0000313" key="1">
    <source>
        <dbReference type="EMBL" id="DAD90749.1"/>
    </source>
</evidence>
<dbReference type="EMBL" id="BK015093">
    <property type="protein sequence ID" value="DAD90749.1"/>
    <property type="molecule type" value="Genomic_DNA"/>
</dbReference>
<sequence>MDKDFSREFMHDIADLLECCKENHTDNVDLTFTLDDLELNVNITFSVKQIDN</sequence>